<keyword evidence="4" id="KW-0804">Transcription</keyword>
<reference evidence="6" key="1">
    <citation type="submission" date="2017-02" db="EMBL/GenBank/DDBJ databases">
        <title>Draft Genome Sequence of the Salt Water Bacterium Oceanospirillum linum ATCC 11336.</title>
        <authorList>
            <person name="Trachtenberg A.M."/>
            <person name="Carney J.G."/>
            <person name="Linnane J.D."/>
            <person name="Rheaume B.A."/>
            <person name="Pitts N.L."/>
            <person name="Mykles D.L."/>
            <person name="Maclea K.S."/>
        </authorList>
    </citation>
    <scope>NUCLEOTIDE SEQUENCE [LARGE SCALE GENOMIC DNA]</scope>
    <source>
        <strain evidence="6">ATCC 11336</strain>
    </source>
</reference>
<dbReference type="Pfam" id="PF02311">
    <property type="entry name" value="AraC_binding"/>
    <property type="match status" value="1"/>
</dbReference>
<dbReference type="SMART" id="SM00342">
    <property type="entry name" value="HTH_ARAC"/>
    <property type="match status" value="1"/>
</dbReference>
<dbReference type="InterPro" id="IPR018060">
    <property type="entry name" value="HTH_AraC"/>
</dbReference>
<dbReference type="PROSITE" id="PS01124">
    <property type="entry name" value="HTH_ARAC_FAMILY_2"/>
    <property type="match status" value="1"/>
</dbReference>
<evidence type="ECO:0000256" key="3">
    <source>
        <dbReference type="ARBA" id="ARBA00023159"/>
    </source>
</evidence>
<name>A0A1T1HCJ6_OCELI</name>
<dbReference type="InterPro" id="IPR037923">
    <property type="entry name" value="HTH-like"/>
</dbReference>
<dbReference type="GO" id="GO:0003700">
    <property type="term" value="F:DNA-binding transcription factor activity"/>
    <property type="evidence" value="ECO:0007669"/>
    <property type="project" value="InterPro"/>
</dbReference>
<protein>
    <submittedName>
        <fullName evidence="6">AraC family transcriptional regulator</fullName>
    </submittedName>
</protein>
<sequence>MSQTSDWPLPSGSIRYLVPQFLRDKLRKHPLSCGLYPISFGNYKEALGHQMQRQDHDDFLLIYCIKGSADLRLKDQDYEVSAGDILLLPPGTDHEYKTKDDDPWSIYWLHLKGEDCHLAAEHAGFIKDNYLQKFGTHPKLIQDFDHLIDCRTGGYNVNTSVYAANLIRQILSYIALLQPATASARSSQLNLDTVHALMQENLHTRLDLDTIAKAVNLSKFHFVNKYKELTGMTPIQHFLHLKIERACYLLDITQQSISEISYSLGYEDSYYFSRLFKKVMGIAPTQYRRKQRH</sequence>
<gene>
    <name evidence="6" type="ORF">BTA35_0205635</name>
</gene>
<dbReference type="PROSITE" id="PS00041">
    <property type="entry name" value="HTH_ARAC_FAMILY_1"/>
    <property type="match status" value="1"/>
</dbReference>
<evidence type="ECO:0000313" key="6">
    <source>
        <dbReference type="EMBL" id="OOV87523.1"/>
    </source>
</evidence>
<dbReference type="InterPro" id="IPR009057">
    <property type="entry name" value="Homeodomain-like_sf"/>
</dbReference>
<dbReference type="CDD" id="cd06986">
    <property type="entry name" value="cupin_MmsR-like_N"/>
    <property type="match status" value="1"/>
</dbReference>
<evidence type="ECO:0000256" key="1">
    <source>
        <dbReference type="ARBA" id="ARBA00023015"/>
    </source>
</evidence>
<dbReference type="Gene3D" id="1.10.10.60">
    <property type="entry name" value="Homeodomain-like"/>
    <property type="match status" value="2"/>
</dbReference>
<dbReference type="PANTHER" id="PTHR43280:SF30">
    <property type="entry name" value="MMSAB OPERON REGULATORY PROTEIN"/>
    <property type="match status" value="1"/>
</dbReference>
<dbReference type="InterPro" id="IPR020449">
    <property type="entry name" value="Tscrpt_reg_AraC-type_HTH"/>
</dbReference>
<dbReference type="Pfam" id="PF12833">
    <property type="entry name" value="HTH_18"/>
    <property type="match status" value="1"/>
</dbReference>
<dbReference type="Gene3D" id="2.60.120.280">
    <property type="entry name" value="Regulatory protein AraC"/>
    <property type="match status" value="1"/>
</dbReference>
<dbReference type="InterPro" id="IPR003313">
    <property type="entry name" value="AraC-bd"/>
</dbReference>
<proteinExistence type="predicted"/>
<keyword evidence="1" id="KW-0805">Transcription regulation</keyword>
<dbReference type="EMBL" id="MTSD02000002">
    <property type="protein sequence ID" value="OOV87523.1"/>
    <property type="molecule type" value="Genomic_DNA"/>
</dbReference>
<dbReference type="AlphaFoldDB" id="A0A1T1HCJ6"/>
<evidence type="ECO:0000256" key="4">
    <source>
        <dbReference type="ARBA" id="ARBA00023163"/>
    </source>
</evidence>
<dbReference type="PANTHER" id="PTHR43280">
    <property type="entry name" value="ARAC-FAMILY TRANSCRIPTIONAL REGULATOR"/>
    <property type="match status" value="1"/>
</dbReference>
<evidence type="ECO:0000259" key="5">
    <source>
        <dbReference type="PROSITE" id="PS01124"/>
    </source>
</evidence>
<dbReference type="InterPro" id="IPR018062">
    <property type="entry name" value="HTH_AraC-typ_CS"/>
</dbReference>
<dbReference type="STRING" id="966.BTA35_0205635"/>
<organism evidence="6 7">
    <name type="scientific">Oceanospirillum linum</name>
    <dbReference type="NCBI Taxonomy" id="966"/>
    <lineage>
        <taxon>Bacteria</taxon>
        <taxon>Pseudomonadati</taxon>
        <taxon>Pseudomonadota</taxon>
        <taxon>Gammaproteobacteria</taxon>
        <taxon>Oceanospirillales</taxon>
        <taxon>Oceanospirillaceae</taxon>
        <taxon>Oceanospirillum</taxon>
    </lineage>
</organism>
<keyword evidence="2" id="KW-0238">DNA-binding</keyword>
<dbReference type="Proteomes" id="UP000190064">
    <property type="component" value="Unassembled WGS sequence"/>
</dbReference>
<dbReference type="GO" id="GO:0043565">
    <property type="term" value="F:sequence-specific DNA binding"/>
    <property type="evidence" value="ECO:0007669"/>
    <property type="project" value="InterPro"/>
</dbReference>
<accession>A0A1T1HCJ6</accession>
<comment type="caution">
    <text evidence="6">The sequence shown here is derived from an EMBL/GenBank/DDBJ whole genome shotgun (WGS) entry which is preliminary data.</text>
</comment>
<evidence type="ECO:0000256" key="2">
    <source>
        <dbReference type="ARBA" id="ARBA00023125"/>
    </source>
</evidence>
<keyword evidence="7" id="KW-1185">Reference proteome</keyword>
<dbReference type="RefSeq" id="WP_078318853.1">
    <property type="nucleotide sequence ID" value="NZ_FXTS01000002.1"/>
</dbReference>
<evidence type="ECO:0000313" key="7">
    <source>
        <dbReference type="Proteomes" id="UP000190064"/>
    </source>
</evidence>
<feature type="domain" description="HTH araC/xylS-type" evidence="5">
    <location>
        <begin position="192"/>
        <end position="290"/>
    </location>
</feature>
<dbReference type="SUPFAM" id="SSF46689">
    <property type="entry name" value="Homeodomain-like"/>
    <property type="match status" value="2"/>
</dbReference>
<dbReference type="SUPFAM" id="SSF51215">
    <property type="entry name" value="Regulatory protein AraC"/>
    <property type="match status" value="1"/>
</dbReference>
<dbReference type="PRINTS" id="PR00032">
    <property type="entry name" value="HTHARAC"/>
</dbReference>
<keyword evidence="3" id="KW-0010">Activator</keyword>